<organism evidence="1 2">
    <name type="scientific">Pristionchus fissidentatus</name>
    <dbReference type="NCBI Taxonomy" id="1538716"/>
    <lineage>
        <taxon>Eukaryota</taxon>
        <taxon>Metazoa</taxon>
        <taxon>Ecdysozoa</taxon>
        <taxon>Nematoda</taxon>
        <taxon>Chromadorea</taxon>
        <taxon>Rhabditida</taxon>
        <taxon>Rhabditina</taxon>
        <taxon>Diplogasteromorpha</taxon>
        <taxon>Diplogasteroidea</taxon>
        <taxon>Neodiplogasteridae</taxon>
        <taxon>Pristionchus</taxon>
    </lineage>
</organism>
<dbReference type="Proteomes" id="UP001432322">
    <property type="component" value="Unassembled WGS sequence"/>
</dbReference>
<dbReference type="EMBL" id="BTSY01000001">
    <property type="protein sequence ID" value="GMT11098.1"/>
    <property type="molecule type" value="Genomic_DNA"/>
</dbReference>
<reference evidence="1" key="1">
    <citation type="submission" date="2023-10" db="EMBL/GenBank/DDBJ databases">
        <title>Genome assembly of Pristionchus species.</title>
        <authorList>
            <person name="Yoshida K."/>
            <person name="Sommer R.J."/>
        </authorList>
    </citation>
    <scope>NUCLEOTIDE SEQUENCE</scope>
    <source>
        <strain evidence="1">RS5133</strain>
    </source>
</reference>
<sequence length="161" mass="17174">GLQYNPYGGNQFSATYPGYPYGLTHFGTQATYQPGIGVLGYGGFQPGYGGFNNGYGGFQTGGFNPLYQGFQQGFSQTPLTYDLHRDSNPAVLDHAAFLSLVNDKENFLASGCGWDGIQQRCTDGLGLCKGGCRDFSTTSSLTAHDCRCIPYGYAALLKAIG</sequence>
<evidence type="ECO:0000313" key="2">
    <source>
        <dbReference type="Proteomes" id="UP001432322"/>
    </source>
</evidence>
<comment type="caution">
    <text evidence="1">The sequence shown here is derived from an EMBL/GenBank/DDBJ whole genome shotgun (WGS) entry which is preliminary data.</text>
</comment>
<accession>A0AAV5UY58</accession>
<evidence type="ECO:0000313" key="1">
    <source>
        <dbReference type="EMBL" id="GMT11098.1"/>
    </source>
</evidence>
<keyword evidence="2" id="KW-1185">Reference proteome</keyword>
<dbReference type="AlphaFoldDB" id="A0AAV5UY58"/>
<feature type="non-terminal residue" evidence="1">
    <location>
        <position position="1"/>
    </location>
</feature>
<name>A0AAV5UY58_9BILA</name>
<protein>
    <submittedName>
        <fullName evidence="1">Uncharacterized protein</fullName>
    </submittedName>
</protein>
<proteinExistence type="predicted"/>
<gene>
    <name evidence="1" type="ORF">PFISCL1PPCAC_2395</name>
</gene>